<organism evidence="3 4">
    <name type="scientific">Merluccius polli</name>
    <name type="common">Benguela hake</name>
    <name type="synonym">Merluccius cadenati</name>
    <dbReference type="NCBI Taxonomy" id="89951"/>
    <lineage>
        <taxon>Eukaryota</taxon>
        <taxon>Metazoa</taxon>
        <taxon>Chordata</taxon>
        <taxon>Craniata</taxon>
        <taxon>Vertebrata</taxon>
        <taxon>Euteleostomi</taxon>
        <taxon>Actinopterygii</taxon>
        <taxon>Neopterygii</taxon>
        <taxon>Teleostei</taxon>
        <taxon>Neoteleostei</taxon>
        <taxon>Acanthomorphata</taxon>
        <taxon>Zeiogadaria</taxon>
        <taxon>Gadariae</taxon>
        <taxon>Gadiformes</taxon>
        <taxon>Gadoidei</taxon>
        <taxon>Merlucciidae</taxon>
        <taxon>Merluccius</taxon>
    </lineage>
</organism>
<dbReference type="Pfam" id="PF14745">
    <property type="entry name" value="WASH-4_N"/>
    <property type="match status" value="1"/>
</dbReference>
<dbReference type="InterPro" id="IPR028191">
    <property type="entry name" value="WASH-4_N"/>
</dbReference>
<reference evidence="3" key="1">
    <citation type="journal article" date="2023" name="Front. Mar. Sci.">
        <title>A new Merluccius polli reference genome to investigate the effects of global change in West African waters.</title>
        <authorList>
            <person name="Mateo J.L."/>
            <person name="Blanco-Fernandez C."/>
            <person name="Garcia-Vazquez E."/>
            <person name="Machado-Schiaffino G."/>
        </authorList>
    </citation>
    <scope>NUCLEOTIDE SEQUENCE</scope>
    <source>
        <strain evidence="3">C29</strain>
        <tissue evidence="3">Fin</tissue>
    </source>
</reference>
<dbReference type="AlphaFoldDB" id="A0AA47MT97"/>
<dbReference type="Proteomes" id="UP001174136">
    <property type="component" value="Unassembled WGS sequence"/>
</dbReference>
<feature type="compositionally biased region" description="Low complexity" evidence="1">
    <location>
        <begin position="92"/>
        <end position="107"/>
    </location>
</feature>
<dbReference type="PANTHER" id="PTHR31409:SF0">
    <property type="entry name" value="WASH COMPLEX SUBUNIT 4"/>
    <property type="match status" value="1"/>
</dbReference>
<evidence type="ECO:0000256" key="1">
    <source>
        <dbReference type="SAM" id="MobiDB-lite"/>
    </source>
</evidence>
<dbReference type="InterPro" id="IPR027307">
    <property type="entry name" value="WASH7"/>
</dbReference>
<feature type="region of interest" description="Disordered" evidence="1">
    <location>
        <begin position="92"/>
        <end position="116"/>
    </location>
</feature>
<name>A0AA47MT97_MERPO</name>
<gene>
    <name evidence="3" type="primary">WASHC4</name>
    <name evidence="3" type="ORF">N1851_015325</name>
</gene>
<dbReference type="GO" id="GO:0071203">
    <property type="term" value="C:WASH complex"/>
    <property type="evidence" value="ECO:0007669"/>
    <property type="project" value="InterPro"/>
</dbReference>
<dbReference type="GO" id="GO:0005768">
    <property type="term" value="C:endosome"/>
    <property type="evidence" value="ECO:0007669"/>
    <property type="project" value="TreeGrafter"/>
</dbReference>
<evidence type="ECO:0000313" key="3">
    <source>
        <dbReference type="EMBL" id="KAK0145751.1"/>
    </source>
</evidence>
<keyword evidence="4" id="KW-1185">Reference proteome</keyword>
<accession>A0AA47MT97</accession>
<dbReference type="GO" id="GO:0016197">
    <property type="term" value="P:endosomal transport"/>
    <property type="evidence" value="ECO:0007669"/>
    <property type="project" value="TreeGrafter"/>
</dbReference>
<feature type="domain" description="WASH complex subunit 4 N-terminal" evidence="2">
    <location>
        <begin position="666"/>
        <end position="979"/>
    </location>
</feature>
<evidence type="ECO:0000259" key="2">
    <source>
        <dbReference type="Pfam" id="PF14745"/>
    </source>
</evidence>
<comment type="caution">
    <text evidence="3">The sequence shown here is derived from an EMBL/GenBank/DDBJ whole genome shotgun (WGS) entry which is preliminary data.</text>
</comment>
<proteinExistence type="predicted"/>
<dbReference type="EMBL" id="JAOPHQ010002842">
    <property type="protein sequence ID" value="KAK0145751.1"/>
    <property type="molecule type" value="Genomic_DNA"/>
</dbReference>
<protein>
    <submittedName>
        <fullName evidence="3">WASH complex subunit 4</fullName>
    </submittedName>
</protein>
<evidence type="ECO:0000313" key="4">
    <source>
        <dbReference type="Proteomes" id="UP001174136"/>
    </source>
</evidence>
<dbReference type="GO" id="GO:0007032">
    <property type="term" value="P:endosome organization"/>
    <property type="evidence" value="ECO:0007669"/>
    <property type="project" value="TreeGrafter"/>
</dbReference>
<dbReference type="PANTHER" id="PTHR31409">
    <property type="entry name" value="WASH COMPLEX SUBUNIT 4"/>
    <property type="match status" value="1"/>
</dbReference>
<sequence length="984" mass="110910">MLLRIILSKDDIRKIQIDSLPETLDEFYSFLKSKLGLEGDLVVQYEDREFDNELCNLMSLSDLPEGKATLKITVKQASESYHTDSTLDTASLSSSASSLSSPTSPASEGISPRHRPWPDAFEIPKFCYDVELQLKRGNEAYQENGTLLNIRKDTKSEILDKLAEAMYSFTAYPSREQYDIVAQSLIKKHPCLREPGSAKGWYCWKFSLKFKMGNYRNKLRVAGCSELQVNRHSSGPKQKTKKAKKAEVNFLPDFPEGGTQHVLEEERLAIVEEMKKKKAEMKKVNEMMVSTFSLRRKQIVEEPPVAEVMIKWPALFTEQQIEAEFTRITSADLRGSFFSGLGQHLPRLLQLYRASSFPELKKVLSMLEEDNSNQTKRAVILRGLPYFLREDPSKFLRTAESTDMEDSMIRGMNVGIVLVKQGEDLLDISVVLEEQIILHGIKDYSHAVAMLMGLLYALNIDYPKELQYTFEVIQKVLINIGSENCSARVHGLRNRLFRKTVSSSMPADTVPIPASRKGTRICNTRAGNVSAATATAAAALWIFLRDKSSIGASWAVVSRGEQGLGLVRVKPRFGRVRAWGCVSTSLSRPTLELHFPEPPAGIISGHETFHGILQQPNVTTRQTATTTVLCRGDSMAGETIAPDWEFDRFDDGSQKIHTEVQLKSYGRFLEEYTCQLKGIEDALDESIGDVWDFTLDPIALKLVPREQSSLLELIKTDNKVLNKVITVYAALCSEVKKLKYEAETKFYNGLLYYGEGVSDTSVVEGESQIQMGRFISFLQELSCFVSRCFEVVVNIVHQLAALYNNNKGAAKIIDSSGVHFQTVYEHLGELLVVLLTLDEIMENHGTLKDHWKMLLKSVHHNPGKFSIREEKLKPFEKLLLKLEGQLLDGMILQACVEQRFDDPGEGVSVAKNSAFAEEFAFNIRTIFTNVESKIGEASEIDQRDKYAGVCSLFVLHFHIFRTVDKKLYKSLLDVCKKVRPCPKA</sequence>